<dbReference type="Proteomes" id="UP000638981">
    <property type="component" value="Unassembled WGS sequence"/>
</dbReference>
<protein>
    <submittedName>
        <fullName evidence="1">Uncharacterized protein</fullName>
    </submittedName>
</protein>
<reference evidence="1" key="2">
    <citation type="submission" date="2020-09" db="EMBL/GenBank/DDBJ databases">
        <authorList>
            <person name="Sun Q."/>
            <person name="Kim S."/>
        </authorList>
    </citation>
    <scope>NUCLEOTIDE SEQUENCE</scope>
    <source>
        <strain evidence="1">KCTC 23310</strain>
    </source>
</reference>
<gene>
    <name evidence="1" type="ORF">GCM10007315_15320</name>
</gene>
<proteinExistence type="predicted"/>
<evidence type="ECO:0000313" key="1">
    <source>
        <dbReference type="EMBL" id="GHC53545.1"/>
    </source>
</evidence>
<accession>A0A918TPA5</accession>
<keyword evidence="2" id="KW-1185">Reference proteome</keyword>
<comment type="caution">
    <text evidence="1">The sequence shown here is derived from an EMBL/GenBank/DDBJ whole genome shotgun (WGS) entry which is preliminary data.</text>
</comment>
<dbReference type="AlphaFoldDB" id="A0A918TPA5"/>
<organism evidence="1 2">
    <name type="scientific">Neogemmobacter tilapiae</name>
    <dbReference type="NCBI Taxonomy" id="875041"/>
    <lineage>
        <taxon>Bacteria</taxon>
        <taxon>Pseudomonadati</taxon>
        <taxon>Pseudomonadota</taxon>
        <taxon>Alphaproteobacteria</taxon>
        <taxon>Rhodobacterales</taxon>
        <taxon>Paracoccaceae</taxon>
        <taxon>Neogemmobacter</taxon>
    </lineage>
</organism>
<dbReference type="RefSeq" id="WP_189411047.1">
    <property type="nucleotide sequence ID" value="NZ_BMYJ01000004.1"/>
</dbReference>
<dbReference type="EMBL" id="BMYJ01000004">
    <property type="protein sequence ID" value="GHC53545.1"/>
    <property type="molecule type" value="Genomic_DNA"/>
</dbReference>
<name>A0A918TPA5_9RHOB</name>
<sequence>MLIPLNDAIWARLYGPNGVQDVTVDLAAFAQEWDQTRAAALFWEKLHHQGDLYPVTYAALPWLYQMLSAQNPPETEALLFLSHTLHCAFGQRPKADASGTADFPGLSSAIADHQHPWIPDDQRLTAADRPKLRELAAWLNTQAMAIGDQCLTATPHSDARTAAYLCLGWLAPRSAPHVSEALELWIEGEAWDDIQAALPTDRTDGPIAAKLAEHLAEPHKELADFLRRLAARKA</sequence>
<reference evidence="1" key="1">
    <citation type="journal article" date="2014" name="Int. J. Syst. Evol. Microbiol.">
        <title>Complete genome sequence of Corynebacterium casei LMG S-19264T (=DSM 44701T), isolated from a smear-ripened cheese.</title>
        <authorList>
            <consortium name="US DOE Joint Genome Institute (JGI-PGF)"/>
            <person name="Walter F."/>
            <person name="Albersmeier A."/>
            <person name="Kalinowski J."/>
            <person name="Ruckert C."/>
        </authorList>
    </citation>
    <scope>NUCLEOTIDE SEQUENCE</scope>
    <source>
        <strain evidence="1">KCTC 23310</strain>
    </source>
</reference>
<evidence type="ECO:0000313" key="2">
    <source>
        <dbReference type="Proteomes" id="UP000638981"/>
    </source>
</evidence>